<dbReference type="SUPFAM" id="SSF52540">
    <property type="entry name" value="P-loop containing nucleoside triphosphate hydrolases"/>
    <property type="match status" value="1"/>
</dbReference>
<dbReference type="Proteomes" id="UP000284178">
    <property type="component" value="Unassembled WGS sequence"/>
</dbReference>
<gene>
    <name evidence="1" type="ORF">DWY25_02775</name>
</gene>
<proteinExistence type="predicted"/>
<accession>A0A412G5I4</accession>
<dbReference type="Pfam" id="PF13671">
    <property type="entry name" value="AAA_33"/>
    <property type="match status" value="1"/>
</dbReference>
<reference evidence="1 2" key="1">
    <citation type="submission" date="2018-08" db="EMBL/GenBank/DDBJ databases">
        <title>A genome reference for cultivated species of the human gut microbiota.</title>
        <authorList>
            <person name="Zou Y."/>
            <person name="Xue W."/>
            <person name="Luo G."/>
        </authorList>
    </citation>
    <scope>NUCLEOTIDE SEQUENCE [LARGE SCALE GENOMIC DNA]</scope>
    <source>
        <strain evidence="1 2">AF24-29</strain>
    </source>
</reference>
<evidence type="ECO:0000313" key="2">
    <source>
        <dbReference type="Proteomes" id="UP000284178"/>
    </source>
</evidence>
<dbReference type="Gene3D" id="3.40.50.300">
    <property type="entry name" value="P-loop containing nucleotide triphosphate hydrolases"/>
    <property type="match status" value="1"/>
</dbReference>
<evidence type="ECO:0000313" key="1">
    <source>
        <dbReference type="EMBL" id="RGR76295.1"/>
    </source>
</evidence>
<sequence length="203" mass="22965">MILNMTMKTCICIAGMPASGKTTAALRLSEKLGIAMLSKDEIKEKLFDRIGFQSRQEKVQLGLAAMEILYYAAERCLAAGQSVILENNFEDLSRPGLQALQERTSCRMITILFDGETRAVYERFVKRDQSPTRHRGHVVNDRYPEVGAPAEVKTLSFDAFEQSIEQRGYRRFSIGTLIPVDCTDPARIDVERLAQQIRERMDA</sequence>
<keyword evidence="2" id="KW-1185">Reference proteome</keyword>
<comment type="caution">
    <text evidence="1">The sequence shown here is derived from an EMBL/GenBank/DDBJ whole genome shotgun (WGS) entry which is preliminary data.</text>
</comment>
<name>A0A412G5I4_9FIRM</name>
<dbReference type="InterPro" id="IPR027417">
    <property type="entry name" value="P-loop_NTPase"/>
</dbReference>
<dbReference type="EMBL" id="QRUP01000002">
    <property type="protein sequence ID" value="RGR76295.1"/>
    <property type="molecule type" value="Genomic_DNA"/>
</dbReference>
<dbReference type="AlphaFoldDB" id="A0A412G5I4"/>
<evidence type="ECO:0008006" key="3">
    <source>
        <dbReference type="Google" id="ProtNLM"/>
    </source>
</evidence>
<organism evidence="1 2">
    <name type="scientific">Holdemania filiformis</name>
    <dbReference type="NCBI Taxonomy" id="61171"/>
    <lineage>
        <taxon>Bacteria</taxon>
        <taxon>Bacillati</taxon>
        <taxon>Bacillota</taxon>
        <taxon>Erysipelotrichia</taxon>
        <taxon>Erysipelotrichales</taxon>
        <taxon>Erysipelotrichaceae</taxon>
        <taxon>Holdemania</taxon>
    </lineage>
</organism>
<protein>
    <recommendedName>
        <fullName evidence="3">ATP-binding protein</fullName>
    </recommendedName>
</protein>